<organism evidence="3 4">
    <name type="scientific">Sistotremastrum niveocremeum HHB9708</name>
    <dbReference type="NCBI Taxonomy" id="1314777"/>
    <lineage>
        <taxon>Eukaryota</taxon>
        <taxon>Fungi</taxon>
        <taxon>Dikarya</taxon>
        <taxon>Basidiomycota</taxon>
        <taxon>Agaricomycotina</taxon>
        <taxon>Agaricomycetes</taxon>
        <taxon>Sistotremastrales</taxon>
        <taxon>Sistotremastraceae</taxon>
        <taxon>Sertulicium</taxon>
        <taxon>Sertulicium niveocremeum</taxon>
    </lineage>
</organism>
<dbReference type="CDD" id="cd22278">
    <property type="entry name" value="DPBB_GH45_endoglucanase"/>
    <property type="match status" value="1"/>
</dbReference>
<feature type="signal peptide" evidence="1">
    <location>
        <begin position="1"/>
        <end position="19"/>
    </location>
</feature>
<gene>
    <name evidence="3" type="ORF">SISNIDRAFT_453454</name>
</gene>
<keyword evidence="1" id="KW-0732">Signal</keyword>
<evidence type="ECO:0000313" key="4">
    <source>
        <dbReference type="Proteomes" id="UP000076722"/>
    </source>
</evidence>
<feature type="domain" description="Expansin-like EG45" evidence="2">
    <location>
        <begin position="48"/>
        <end position="171"/>
    </location>
</feature>
<protein>
    <submittedName>
        <fullName evidence="3">Endoglucanase V-like protein</fullName>
    </submittedName>
</protein>
<feature type="non-terminal residue" evidence="3">
    <location>
        <position position="1"/>
    </location>
</feature>
<evidence type="ECO:0000256" key="1">
    <source>
        <dbReference type="SAM" id="SignalP"/>
    </source>
</evidence>
<reference evidence="3 4" key="1">
    <citation type="journal article" date="2016" name="Mol. Biol. Evol.">
        <title>Comparative Genomics of Early-Diverging Mushroom-Forming Fungi Provides Insights into the Origins of Lignocellulose Decay Capabilities.</title>
        <authorList>
            <person name="Nagy L.G."/>
            <person name="Riley R."/>
            <person name="Tritt A."/>
            <person name="Adam C."/>
            <person name="Daum C."/>
            <person name="Floudas D."/>
            <person name="Sun H."/>
            <person name="Yadav J.S."/>
            <person name="Pangilinan J."/>
            <person name="Larsson K.H."/>
            <person name="Matsuura K."/>
            <person name="Barry K."/>
            <person name="Labutti K."/>
            <person name="Kuo R."/>
            <person name="Ohm R.A."/>
            <person name="Bhattacharya S.S."/>
            <person name="Shirouzu T."/>
            <person name="Yoshinaga Y."/>
            <person name="Martin F.M."/>
            <person name="Grigoriev I.V."/>
            <person name="Hibbett D.S."/>
        </authorList>
    </citation>
    <scope>NUCLEOTIDE SEQUENCE [LARGE SCALE GENOMIC DNA]</scope>
    <source>
        <strain evidence="3 4">HHB9708</strain>
    </source>
</reference>
<dbReference type="InterPro" id="IPR036908">
    <property type="entry name" value="RlpA-like_sf"/>
</dbReference>
<evidence type="ECO:0000259" key="2">
    <source>
        <dbReference type="PROSITE" id="PS50842"/>
    </source>
</evidence>
<dbReference type="InterPro" id="IPR007112">
    <property type="entry name" value="Expansin/allergen_DPBB_dom"/>
</dbReference>
<feature type="chain" id="PRO_5007853885" evidence="1">
    <location>
        <begin position="20"/>
        <end position="204"/>
    </location>
</feature>
<dbReference type="EMBL" id="KV419404">
    <property type="protein sequence ID" value="KZS94520.1"/>
    <property type="molecule type" value="Genomic_DNA"/>
</dbReference>
<accession>A0A164VW33</accession>
<dbReference type="OrthoDB" id="5823761at2759"/>
<proteinExistence type="predicted"/>
<dbReference type="AlphaFoldDB" id="A0A164VW33"/>
<name>A0A164VW33_9AGAM</name>
<dbReference type="Proteomes" id="UP000076722">
    <property type="component" value="Unassembled WGS sequence"/>
</dbReference>
<dbReference type="SUPFAM" id="SSF50685">
    <property type="entry name" value="Barwin-like endoglucanases"/>
    <property type="match status" value="1"/>
</dbReference>
<dbReference type="Pfam" id="PF22514">
    <property type="entry name" value="EXPB1_D1"/>
    <property type="match status" value="1"/>
</dbReference>
<dbReference type="Gene3D" id="2.40.40.10">
    <property type="entry name" value="RlpA-like domain"/>
    <property type="match status" value="1"/>
</dbReference>
<evidence type="ECO:0000313" key="3">
    <source>
        <dbReference type="EMBL" id="KZS94520.1"/>
    </source>
</evidence>
<sequence length="204" mass="20700">MFSSLKLALCVFAITGAHALVLEERATGGYVQNPSGSASFTYYSGCGSPACGKSASGYTAAISQLAFGSSPGAGAGDACGRCFRLTANKDPYSPSYTGPFKSVVVKVTDMCPVSGNQVWCGQTQSNPKNQYAEPVHFDLCQDNGASGAFFPSGHGALTGSYTEVPCQGNWSGSDGGSLWNGSCLSGESAGLWPAVGCGNKGTAP</sequence>
<dbReference type="PROSITE" id="PS50842">
    <property type="entry name" value="EXPANSIN_EG45"/>
    <property type="match status" value="1"/>
</dbReference>
<keyword evidence="4" id="KW-1185">Reference proteome</keyword>
<dbReference type="STRING" id="1314777.A0A164VW33"/>